<protein>
    <recommendedName>
        <fullName evidence="7">Galactose-1-phosphate uridylyltransferase</fullName>
        <ecNumber evidence="7">2.7.7.12</ecNumber>
    </recommendedName>
</protein>
<dbReference type="InterPro" id="IPR053177">
    <property type="entry name" value="ADP-glucose_phosphorylase"/>
</dbReference>
<dbReference type="AlphaFoldDB" id="A0A2S8GMK9"/>
<feature type="domain" description="Galactose-1-phosphate uridyl transferase C-terminal" evidence="12">
    <location>
        <begin position="203"/>
        <end position="315"/>
    </location>
</feature>
<sequence length="349" mass="39465">MSRDPLNFESEQSDGGNQLRRDPLLGFQVVVAEGRENRPKQWNASIPPASAMRCPFCGGNEDATPHERLVLPEGLARASDEMPWEVRVLPNIYPSLARDFPPNGQPQQQWLYQSETASGVQEVIVESPQHHTSFAQLPETNAILTFEAYQRRLNTLREQGQCRYVQLFKNNGPSAGASLEHSHSQVMATRIVPPIVQQELAASEVYFQQHGRSFWSDLIERELAEGARVVYADETLIAFCPFASRMPMELCILPRTPQADFGDANSTLLEQLALLLRSLLAQVEKALNFPAYNYLIHTLPFDTFAKDYYHWHVEVLPRVTVRAGFEWGTGLYVNPISPERSAQILRDSM</sequence>
<reference evidence="13 14" key="1">
    <citation type="submission" date="2018-02" db="EMBL/GenBank/DDBJ databases">
        <title>Comparative genomes isolates from brazilian mangrove.</title>
        <authorList>
            <person name="Araujo J.E."/>
            <person name="Taketani R.G."/>
            <person name="Silva M.C.P."/>
            <person name="Loureco M.V."/>
            <person name="Andreote F.D."/>
        </authorList>
    </citation>
    <scope>NUCLEOTIDE SEQUENCE [LARGE SCALE GENOMIC DNA]</scope>
    <source>
        <strain evidence="13 14">Nap-Phe MGV</strain>
    </source>
</reference>
<gene>
    <name evidence="13" type="primary">galT</name>
    <name evidence="13" type="ORF">C5Y93_14265</name>
</gene>
<evidence type="ECO:0000256" key="2">
    <source>
        <dbReference type="ARBA" id="ARBA00022679"/>
    </source>
</evidence>
<evidence type="ECO:0000256" key="6">
    <source>
        <dbReference type="ARBA" id="ARBA00023277"/>
    </source>
</evidence>
<dbReference type="Gene3D" id="3.30.428.10">
    <property type="entry name" value="HIT-like"/>
    <property type="match status" value="2"/>
</dbReference>
<feature type="binding site" evidence="9">
    <location>
        <position position="181"/>
    </location>
    <ligand>
        <name>Zn(2+)</name>
        <dbReference type="ChEBI" id="CHEBI:29105"/>
    </ligand>
</feature>
<organism evidence="13 14">
    <name type="scientific">Blastopirellula marina</name>
    <dbReference type="NCBI Taxonomy" id="124"/>
    <lineage>
        <taxon>Bacteria</taxon>
        <taxon>Pseudomonadati</taxon>
        <taxon>Planctomycetota</taxon>
        <taxon>Planctomycetia</taxon>
        <taxon>Pirellulales</taxon>
        <taxon>Pirellulaceae</taxon>
        <taxon>Blastopirellula</taxon>
    </lineage>
</organism>
<dbReference type="PANTHER" id="PTHR42763:SF2">
    <property type="entry name" value="ADP-GLUCOSE PHOSPHORYLASE"/>
    <property type="match status" value="1"/>
</dbReference>
<evidence type="ECO:0000256" key="4">
    <source>
        <dbReference type="ARBA" id="ARBA00022723"/>
    </source>
</evidence>
<evidence type="ECO:0000259" key="11">
    <source>
        <dbReference type="Pfam" id="PF01087"/>
    </source>
</evidence>
<evidence type="ECO:0000256" key="5">
    <source>
        <dbReference type="ARBA" id="ARBA00022833"/>
    </source>
</evidence>
<dbReference type="EC" id="2.7.7.12" evidence="7"/>
<dbReference type="Pfam" id="PF01087">
    <property type="entry name" value="GalP_UDP_transf"/>
    <property type="match status" value="1"/>
</dbReference>
<dbReference type="GO" id="GO:0008108">
    <property type="term" value="F:UDP-glucose:hexose-1-phosphate uridylyltransferase activity"/>
    <property type="evidence" value="ECO:0007669"/>
    <property type="project" value="UniProtKB-UniRule"/>
</dbReference>
<dbReference type="RefSeq" id="WP_105336092.1">
    <property type="nucleotide sequence ID" value="NZ_PUHZ01000014.1"/>
</dbReference>
<dbReference type="PANTHER" id="PTHR42763">
    <property type="entry name" value="ADP-GLUCOSE PHOSPHORYLASE"/>
    <property type="match status" value="1"/>
</dbReference>
<evidence type="ECO:0000313" key="13">
    <source>
        <dbReference type="EMBL" id="PQO45601.1"/>
    </source>
</evidence>
<dbReference type="InterPro" id="IPR005849">
    <property type="entry name" value="GalP_Utransf_N"/>
</dbReference>
<feature type="binding site" evidence="9">
    <location>
        <position position="54"/>
    </location>
    <ligand>
        <name>Zn(2+)</name>
        <dbReference type="ChEBI" id="CHEBI:29105"/>
    </ligand>
</feature>
<dbReference type="Proteomes" id="UP000237819">
    <property type="component" value="Unassembled WGS sequence"/>
</dbReference>
<dbReference type="InterPro" id="IPR005850">
    <property type="entry name" value="GalP_Utransf_C"/>
</dbReference>
<evidence type="ECO:0000256" key="3">
    <source>
        <dbReference type="ARBA" id="ARBA00022695"/>
    </source>
</evidence>
<dbReference type="InterPro" id="IPR001937">
    <property type="entry name" value="GalP_UDPtransf1"/>
</dbReference>
<comment type="cofactor">
    <cofactor evidence="9">
        <name>Zn(2+)</name>
        <dbReference type="ChEBI" id="CHEBI:29105"/>
    </cofactor>
    <text evidence="9">Binds 1 zinc ion per subunit.</text>
</comment>
<evidence type="ECO:0000256" key="8">
    <source>
        <dbReference type="PIRSR" id="PIRSR000808-1"/>
    </source>
</evidence>
<keyword evidence="5 9" id="KW-0862">Zinc</keyword>
<comment type="caution">
    <text evidence="13">The sequence shown here is derived from an EMBL/GenBank/DDBJ whole genome shotgun (WGS) entry which is preliminary data.</text>
</comment>
<dbReference type="EMBL" id="PUHZ01000014">
    <property type="protein sequence ID" value="PQO45601.1"/>
    <property type="molecule type" value="Genomic_DNA"/>
</dbReference>
<evidence type="ECO:0000313" key="14">
    <source>
        <dbReference type="Proteomes" id="UP000237819"/>
    </source>
</evidence>
<keyword evidence="6" id="KW-0119">Carbohydrate metabolism</keyword>
<dbReference type="OrthoDB" id="9769064at2"/>
<evidence type="ECO:0000259" key="12">
    <source>
        <dbReference type="Pfam" id="PF02744"/>
    </source>
</evidence>
<keyword evidence="4 9" id="KW-0479">Metal-binding</keyword>
<name>A0A2S8GMK9_9BACT</name>
<dbReference type="PIRSF" id="PIRSF000808">
    <property type="entry name" value="GalT"/>
    <property type="match status" value="1"/>
</dbReference>
<dbReference type="GO" id="GO:0006012">
    <property type="term" value="P:galactose metabolic process"/>
    <property type="evidence" value="ECO:0007669"/>
    <property type="project" value="UniProtKB-UniRule"/>
</dbReference>
<keyword evidence="2 13" id="KW-0808">Transferase</keyword>
<proteinExistence type="inferred from homology"/>
<dbReference type="InterPro" id="IPR036265">
    <property type="entry name" value="HIT-like_sf"/>
</dbReference>
<evidence type="ECO:0000256" key="9">
    <source>
        <dbReference type="PIRSR" id="PIRSR000808-3"/>
    </source>
</evidence>
<feature type="binding site" evidence="9">
    <location>
        <position position="57"/>
    </location>
    <ligand>
        <name>Zn(2+)</name>
        <dbReference type="ChEBI" id="CHEBI:29105"/>
    </ligand>
</feature>
<feature type="active site" description="Tele-UMP-histidine intermediate" evidence="8">
    <location>
        <position position="183"/>
    </location>
</feature>
<dbReference type="SUPFAM" id="SSF54197">
    <property type="entry name" value="HIT-like"/>
    <property type="match status" value="2"/>
</dbReference>
<feature type="region of interest" description="Disordered" evidence="10">
    <location>
        <begin position="1"/>
        <end position="21"/>
    </location>
</feature>
<comment type="similarity">
    <text evidence="1">Belongs to the galactose-1-phosphate uridylyltransferase type 1 family.</text>
</comment>
<accession>A0A2S8GMK9</accession>
<dbReference type="NCBIfam" id="TIGR00209">
    <property type="entry name" value="galT_1"/>
    <property type="match status" value="1"/>
</dbReference>
<feature type="binding site" evidence="9">
    <location>
        <position position="130"/>
    </location>
    <ligand>
        <name>Zn(2+)</name>
        <dbReference type="ChEBI" id="CHEBI:29105"/>
    </ligand>
</feature>
<dbReference type="GO" id="GO:0008270">
    <property type="term" value="F:zinc ion binding"/>
    <property type="evidence" value="ECO:0007669"/>
    <property type="project" value="InterPro"/>
</dbReference>
<feature type="domain" description="Galactose-1-phosphate uridyl transferase N-terminal" evidence="11">
    <location>
        <begin position="12"/>
        <end position="193"/>
    </location>
</feature>
<evidence type="ECO:0000256" key="1">
    <source>
        <dbReference type="ARBA" id="ARBA00010951"/>
    </source>
</evidence>
<keyword evidence="3 13" id="KW-0548">Nucleotidyltransferase</keyword>
<evidence type="ECO:0000256" key="10">
    <source>
        <dbReference type="SAM" id="MobiDB-lite"/>
    </source>
</evidence>
<evidence type="ECO:0000256" key="7">
    <source>
        <dbReference type="NCBIfam" id="TIGR00209"/>
    </source>
</evidence>
<dbReference type="Pfam" id="PF02744">
    <property type="entry name" value="GalP_UDP_tr_C"/>
    <property type="match status" value="1"/>
</dbReference>